<dbReference type="SUPFAM" id="SSF54373">
    <property type="entry name" value="FAD-linked reductases, C-terminal domain"/>
    <property type="match status" value="1"/>
</dbReference>
<dbReference type="GO" id="GO:0046872">
    <property type="term" value="F:metal ion binding"/>
    <property type="evidence" value="ECO:0007669"/>
    <property type="project" value="InterPro"/>
</dbReference>
<dbReference type="InterPro" id="IPR023209">
    <property type="entry name" value="DAO"/>
</dbReference>
<keyword evidence="7" id="KW-0547">Nucleotide-binding</keyword>
<keyword evidence="3" id="KW-0285">Flavoprotein</keyword>
<evidence type="ECO:0000256" key="1">
    <source>
        <dbReference type="ARBA" id="ARBA00001974"/>
    </source>
</evidence>
<comment type="similarity">
    <text evidence="2">Belongs to the DAMOX/DASOX family.</text>
</comment>
<dbReference type="Gene3D" id="3.40.50.720">
    <property type="entry name" value="NAD(P)-binding Rossmann-like Domain"/>
    <property type="match status" value="1"/>
</dbReference>
<evidence type="ECO:0000256" key="2">
    <source>
        <dbReference type="ARBA" id="ARBA00006730"/>
    </source>
</evidence>
<evidence type="ECO:0000256" key="3">
    <source>
        <dbReference type="ARBA" id="ARBA00022630"/>
    </source>
</evidence>
<keyword evidence="5" id="KW-0560">Oxidoreductase</keyword>
<dbReference type="AlphaFoldDB" id="A0A7H0F1U5"/>
<sequence>MVKIVPNQHNDVNILVIGAGVSGLTTAICLREAGFNVIIIADRFAPDLTSVVAGALWEWPPAVCGRHGTPRSLERSKEWCMTAYNKFKEIHAEFGSQETGVYLRDSYFYFRDILENRPADFRKMNELKDKVDGFERGLHIVKETIDLTFQGGIKDAFKHMAPMANTDVYMKWLLQYVKDIGCEIIQEKITVNVVQNEHELLRRFNAKAIVNCAGLGSIATTGDTSMYPLRGALVRVKNLGGVITDAHCISHDETSSSEQDIIFIVPRGDDLVVLGGLAQQDQWDTNLSLEVPIIRQMYDGCLQFLQELRPLPLDEQEPVRTGLRPFTEENVCVERVPNTRVFYNYGHGGAGVTLSWGCSQEIVELVQEMIREDANPVAFLSNKIDTNKQTIFVLHDMLPSKTDFREIQSSNRNLVLLCSRRGISKVIPSQYQHLNLVQIVEPYNLQNLLQTYQQIKAAYGLLDDNCRIVTNDEYSVLLAAQLREALNLAGDRPTMIRQFTDKSYLKSALKNSSIRVPKHLIFNQSQYRHEGISYLQFVIKELGNDIFVKPVIGAGSEKTRRIHTIDELKAWCNSNVDSDDEFEFNEFIRGELYNTSVVMKNGLPCYFAACKHYRPNDDFIYGHAIGNIVVREEDPKFEKLRQFSSDTLQSLEHDYPKNGVLNIDFFLQEGSEEPILMEVAARTPGGLVSKMFYTYQGVRLNELHLQLQMGDDPEIILKNRSEWKYSAYSIHPKQEGVVTEIEKPILDSDVEVYWQIYLGETLKVSESMRDVAIAMLLSNHDFSTLEQDYKLANSLSLYKTKKDSFQELKAVFVALTV</sequence>
<dbReference type="Gene3D" id="3.40.50.20">
    <property type="match status" value="1"/>
</dbReference>
<evidence type="ECO:0000313" key="10">
    <source>
        <dbReference type="Proteomes" id="UP000516013"/>
    </source>
</evidence>
<dbReference type="GO" id="GO:0019478">
    <property type="term" value="P:D-amino acid catabolic process"/>
    <property type="evidence" value="ECO:0007669"/>
    <property type="project" value="TreeGrafter"/>
</dbReference>
<dbReference type="InterPro" id="IPR011761">
    <property type="entry name" value="ATP-grasp"/>
</dbReference>
<keyword evidence="7" id="KW-0067">ATP-binding</keyword>
<proteinExistence type="inferred from homology"/>
<evidence type="ECO:0000259" key="8">
    <source>
        <dbReference type="PROSITE" id="PS50975"/>
    </source>
</evidence>
<dbReference type="EMBL" id="CP060822">
    <property type="protein sequence ID" value="QNP30011.1"/>
    <property type="molecule type" value="Genomic_DNA"/>
</dbReference>
<accession>A0A7H0F1U5</accession>
<dbReference type="Pfam" id="PF01266">
    <property type="entry name" value="DAO"/>
    <property type="match status" value="1"/>
</dbReference>
<gene>
    <name evidence="9" type="ORF">IAR63_02705</name>
</gene>
<dbReference type="Gene3D" id="3.30.470.20">
    <property type="entry name" value="ATP-grasp fold, B domain"/>
    <property type="match status" value="1"/>
</dbReference>
<dbReference type="GO" id="GO:0003884">
    <property type="term" value="F:D-amino-acid oxidase activity"/>
    <property type="evidence" value="ECO:0007669"/>
    <property type="project" value="UniProtKB-EC"/>
</dbReference>
<evidence type="ECO:0000256" key="7">
    <source>
        <dbReference type="PROSITE-ProRule" id="PRU00409"/>
    </source>
</evidence>
<reference evidence="9 10" key="1">
    <citation type="submission" date="2020-08" db="EMBL/GenBank/DDBJ databases">
        <title>Complete genome sequence of Raphidiopsis curvispora isolated from drinking water reservoir in South Korea.</title>
        <authorList>
            <person name="Jeong J."/>
        </authorList>
    </citation>
    <scope>NUCLEOTIDE SEQUENCE [LARGE SCALE GENOMIC DNA]</scope>
    <source>
        <strain evidence="9 10">GIHE-G1</strain>
    </source>
</reference>
<evidence type="ECO:0000256" key="6">
    <source>
        <dbReference type="ARBA" id="ARBA00049547"/>
    </source>
</evidence>
<dbReference type="GO" id="GO:0005524">
    <property type="term" value="F:ATP binding"/>
    <property type="evidence" value="ECO:0007669"/>
    <property type="project" value="UniProtKB-UniRule"/>
</dbReference>
<comment type="catalytic activity">
    <reaction evidence="6">
        <text>a D-alpha-amino acid + O2 + H2O = a 2-oxocarboxylate + H2O2 + NH4(+)</text>
        <dbReference type="Rhea" id="RHEA:21816"/>
        <dbReference type="ChEBI" id="CHEBI:15377"/>
        <dbReference type="ChEBI" id="CHEBI:15379"/>
        <dbReference type="ChEBI" id="CHEBI:16240"/>
        <dbReference type="ChEBI" id="CHEBI:28938"/>
        <dbReference type="ChEBI" id="CHEBI:35179"/>
        <dbReference type="ChEBI" id="CHEBI:59871"/>
        <dbReference type="EC" id="1.4.3.3"/>
    </reaction>
    <physiologicalReaction direction="left-to-right" evidence="6">
        <dbReference type="Rhea" id="RHEA:21817"/>
    </physiologicalReaction>
</comment>
<dbReference type="SUPFAM" id="SSF56059">
    <property type="entry name" value="Glutathione synthetase ATP-binding domain-like"/>
    <property type="match status" value="1"/>
</dbReference>
<name>A0A7H0F1U5_9CYAN</name>
<dbReference type="Proteomes" id="UP000516013">
    <property type="component" value="Chromosome"/>
</dbReference>
<evidence type="ECO:0000256" key="5">
    <source>
        <dbReference type="ARBA" id="ARBA00023002"/>
    </source>
</evidence>
<dbReference type="Pfam" id="PF02655">
    <property type="entry name" value="ATP-grasp_3"/>
    <property type="match status" value="1"/>
</dbReference>
<dbReference type="GO" id="GO:0071949">
    <property type="term" value="F:FAD binding"/>
    <property type="evidence" value="ECO:0007669"/>
    <property type="project" value="InterPro"/>
</dbReference>
<dbReference type="InterPro" id="IPR006076">
    <property type="entry name" value="FAD-dep_OxRdtase"/>
</dbReference>
<dbReference type="KEGG" id="ccur:IAR63_02705"/>
<dbReference type="PANTHER" id="PTHR11530:SF25">
    <property type="entry name" value="FAD DEPENDENT OXIDOREDUCTASE DOMAIN-CONTAINING PROTEIN"/>
    <property type="match status" value="1"/>
</dbReference>
<evidence type="ECO:0000256" key="4">
    <source>
        <dbReference type="ARBA" id="ARBA00022827"/>
    </source>
</evidence>
<keyword evidence="10" id="KW-1185">Reference proteome</keyword>
<dbReference type="GO" id="GO:0005737">
    <property type="term" value="C:cytoplasm"/>
    <property type="evidence" value="ECO:0007669"/>
    <property type="project" value="TreeGrafter"/>
</dbReference>
<dbReference type="SUPFAM" id="SSF51971">
    <property type="entry name" value="Nucleotide-binding domain"/>
    <property type="match status" value="1"/>
</dbReference>
<dbReference type="PANTHER" id="PTHR11530">
    <property type="entry name" value="D-AMINO ACID OXIDASE"/>
    <property type="match status" value="1"/>
</dbReference>
<dbReference type="PROSITE" id="PS50975">
    <property type="entry name" value="ATP_GRASP"/>
    <property type="match status" value="1"/>
</dbReference>
<protein>
    <submittedName>
        <fullName evidence="9">FAD-dependent oxidoreductase</fullName>
    </submittedName>
</protein>
<dbReference type="InterPro" id="IPR003806">
    <property type="entry name" value="ATP-grasp_PylC-type"/>
</dbReference>
<dbReference type="Gene3D" id="3.30.9.10">
    <property type="entry name" value="D-Amino Acid Oxidase, subunit A, domain 2"/>
    <property type="match status" value="1"/>
</dbReference>
<comment type="cofactor">
    <cofactor evidence="1">
        <name>FAD</name>
        <dbReference type="ChEBI" id="CHEBI:57692"/>
    </cofactor>
</comment>
<evidence type="ECO:0000313" key="9">
    <source>
        <dbReference type="EMBL" id="QNP30011.1"/>
    </source>
</evidence>
<keyword evidence="4" id="KW-0274">FAD</keyword>
<feature type="domain" description="ATP-grasp" evidence="8">
    <location>
        <begin position="506"/>
        <end position="709"/>
    </location>
</feature>
<organism evidence="9 10">
    <name type="scientific">Cylindrospermopsis curvispora GIHE-G1</name>
    <dbReference type="NCBI Taxonomy" id="2666332"/>
    <lineage>
        <taxon>Bacteria</taxon>
        <taxon>Bacillati</taxon>
        <taxon>Cyanobacteriota</taxon>
        <taxon>Cyanophyceae</taxon>
        <taxon>Nostocales</taxon>
        <taxon>Aphanizomenonaceae</taxon>
        <taxon>Cylindrospermopsis</taxon>
    </lineage>
</organism>